<gene>
    <name evidence="1" type="ORF">ACN38_g7967</name>
</gene>
<reference evidence="1 2" key="1">
    <citation type="submission" date="2015-08" db="EMBL/GenBank/DDBJ databases">
        <title>Genome sequencing of Penicillium nordicum.</title>
        <authorList>
            <person name="Nguyen H.D."/>
            <person name="Seifert K.A."/>
        </authorList>
    </citation>
    <scope>NUCLEOTIDE SEQUENCE [LARGE SCALE GENOMIC DNA]</scope>
    <source>
        <strain evidence="1 2">DAOMC 185683</strain>
    </source>
</reference>
<name>A0A0M8NY20_9EURO</name>
<keyword evidence="2" id="KW-1185">Reference proteome</keyword>
<evidence type="ECO:0000313" key="1">
    <source>
        <dbReference type="EMBL" id="KOS41168.1"/>
    </source>
</evidence>
<dbReference type="AlphaFoldDB" id="A0A0M8NY20"/>
<protein>
    <submittedName>
        <fullName evidence="1">Uncharacterized protein</fullName>
    </submittedName>
</protein>
<dbReference type="EMBL" id="LHQQ01000140">
    <property type="protein sequence ID" value="KOS41168.1"/>
    <property type="molecule type" value="Genomic_DNA"/>
</dbReference>
<comment type="caution">
    <text evidence="1">The sequence shown here is derived from an EMBL/GenBank/DDBJ whole genome shotgun (WGS) entry which is preliminary data.</text>
</comment>
<sequence length="78" mass="8974">MVYTRRNTHEVACDDFNDLLRHIVYISKLFIHGAIPSLCLITIKFRDPAARRDAIPLLEQTNCQGTWEGQLIARFVTS</sequence>
<dbReference type="Proteomes" id="UP000037696">
    <property type="component" value="Unassembled WGS sequence"/>
</dbReference>
<evidence type="ECO:0000313" key="2">
    <source>
        <dbReference type="Proteomes" id="UP000037696"/>
    </source>
</evidence>
<proteinExistence type="predicted"/>
<dbReference type="OrthoDB" id="2593732at2759"/>
<accession>A0A0M8NY20</accession>
<organism evidence="1 2">
    <name type="scientific">Penicillium nordicum</name>
    <dbReference type="NCBI Taxonomy" id="229535"/>
    <lineage>
        <taxon>Eukaryota</taxon>
        <taxon>Fungi</taxon>
        <taxon>Dikarya</taxon>
        <taxon>Ascomycota</taxon>
        <taxon>Pezizomycotina</taxon>
        <taxon>Eurotiomycetes</taxon>
        <taxon>Eurotiomycetidae</taxon>
        <taxon>Eurotiales</taxon>
        <taxon>Aspergillaceae</taxon>
        <taxon>Penicillium</taxon>
    </lineage>
</organism>